<dbReference type="GO" id="GO:0003700">
    <property type="term" value="F:DNA-binding transcription factor activity"/>
    <property type="evidence" value="ECO:0007669"/>
    <property type="project" value="TreeGrafter"/>
</dbReference>
<dbReference type="Pfam" id="PF00440">
    <property type="entry name" value="TetR_N"/>
    <property type="match status" value="1"/>
</dbReference>
<dbReference type="Pfam" id="PF17920">
    <property type="entry name" value="TetR_C_16"/>
    <property type="match status" value="1"/>
</dbReference>
<dbReference type="AlphaFoldDB" id="A0A840ICT5"/>
<comment type="caution">
    <text evidence="5">The sequence shown here is derived from an EMBL/GenBank/DDBJ whole genome shotgun (WGS) entry which is preliminary data.</text>
</comment>
<evidence type="ECO:0000256" key="3">
    <source>
        <dbReference type="SAM" id="MobiDB-lite"/>
    </source>
</evidence>
<reference evidence="5 6" key="1">
    <citation type="submission" date="2020-08" db="EMBL/GenBank/DDBJ databases">
        <title>Genomic Encyclopedia of Archaeal and Bacterial Type Strains, Phase II (KMG-II): from individual species to whole genera.</title>
        <authorList>
            <person name="Goeker M."/>
        </authorList>
    </citation>
    <scope>NUCLEOTIDE SEQUENCE [LARGE SCALE GENOMIC DNA]</scope>
    <source>
        <strain evidence="5 6">DSM 23288</strain>
    </source>
</reference>
<dbReference type="InterPro" id="IPR009057">
    <property type="entry name" value="Homeodomain-like_sf"/>
</dbReference>
<feature type="domain" description="HTH tetR-type" evidence="4">
    <location>
        <begin position="33"/>
        <end position="93"/>
    </location>
</feature>
<dbReference type="Proteomes" id="UP000585272">
    <property type="component" value="Unassembled WGS sequence"/>
</dbReference>
<evidence type="ECO:0000256" key="1">
    <source>
        <dbReference type="ARBA" id="ARBA00023125"/>
    </source>
</evidence>
<sequence length="233" mass="24349">MSAESAPRPGARGHGAEPASGAAPRRGRRRDAEATRRALLEAAGALFDERGFDRATIRDIGERAGVDPALIARYFGGKEQLYIAALADEGRIARRQPQVADLHAIAERLLARWDRGGTSPVRRALSDPAPADPDQRALLRRIMRPGVIDPAKEAVGGEEAALRAELFLALLLGVSAARSNGTLSAVANASRAELLRQLGPLLDALADAPPRADAPDAPPADAPDVPPPADAGG</sequence>
<dbReference type="InterPro" id="IPR041678">
    <property type="entry name" value="TetR_C_16"/>
</dbReference>
<dbReference type="InterPro" id="IPR001647">
    <property type="entry name" value="HTH_TetR"/>
</dbReference>
<evidence type="ECO:0000313" key="6">
    <source>
        <dbReference type="Proteomes" id="UP000585272"/>
    </source>
</evidence>
<feature type="region of interest" description="Disordered" evidence="3">
    <location>
        <begin position="1"/>
        <end position="34"/>
    </location>
</feature>
<dbReference type="Gene3D" id="1.10.357.10">
    <property type="entry name" value="Tetracycline Repressor, domain 2"/>
    <property type="match status" value="1"/>
</dbReference>
<dbReference type="RefSeq" id="WP_183340739.1">
    <property type="nucleotide sequence ID" value="NZ_JACHNU010000001.1"/>
</dbReference>
<dbReference type="SUPFAM" id="SSF48498">
    <property type="entry name" value="Tetracyclin repressor-like, C-terminal domain"/>
    <property type="match status" value="1"/>
</dbReference>
<dbReference type="InterPro" id="IPR036271">
    <property type="entry name" value="Tet_transcr_reg_TetR-rel_C_sf"/>
</dbReference>
<feature type="region of interest" description="Disordered" evidence="3">
    <location>
        <begin position="205"/>
        <end position="233"/>
    </location>
</feature>
<dbReference type="PANTHER" id="PTHR30055">
    <property type="entry name" value="HTH-TYPE TRANSCRIPTIONAL REGULATOR RUTR"/>
    <property type="match status" value="1"/>
</dbReference>
<dbReference type="GO" id="GO:0000976">
    <property type="term" value="F:transcription cis-regulatory region binding"/>
    <property type="evidence" value="ECO:0007669"/>
    <property type="project" value="TreeGrafter"/>
</dbReference>
<evidence type="ECO:0000259" key="4">
    <source>
        <dbReference type="PROSITE" id="PS50977"/>
    </source>
</evidence>
<dbReference type="EMBL" id="JACHNU010000001">
    <property type="protein sequence ID" value="MBB4662051.1"/>
    <property type="molecule type" value="Genomic_DNA"/>
</dbReference>
<organism evidence="5 6">
    <name type="scientific">Conexibacter arvalis</name>
    <dbReference type="NCBI Taxonomy" id="912552"/>
    <lineage>
        <taxon>Bacteria</taxon>
        <taxon>Bacillati</taxon>
        <taxon>Actinomycetota</taxon>
        <taxon>Thermoleophilia</taxon>
        <taxon>Solirubrobacterales</taxon>
        <taxon>Conexibacteraceae</taxon>
        <taxon>Conexibacter</taxon>
    </lineage>
</organism>
<evidence type="ECO:0000313" key="5">
    <source>
        <dbReference type="EMBL" id="MBB4662051.1"/>
    </source>
</evidence>
<evidence type="ECO:0000256" key="2">
    <source>
        <dbReference type="PROSITE-ProRule" id="PRU00335"/>
    </source>
</evidence>
<dbReference type="Gene3D" id="1.10.10.60">
    <property type="entry name" value="Homeodomain-like"/>
    <property type="match status" value="1"/>
</dbReference>
<accession>A0A840ICT5</accession>
<feature type="compositionally biased region" description="Pro residues" evidence="3">
    <location>
        <begin position="216"/>
        <end position="233"/>
    </location>
</feature>
<name>A0A840ICT5_9ACTN</name>
<protein>
    <submittedName>
        <fullName evidence="5">AcrR family transcriptional regulator</fullName>
    </submittedName>
</protein>
<dbReference type="SUPFAM" id="SSF46689">
    <property type="entry name" value="Homeodomain-like"/>
    <property type="match status" value="1"/>
</dbReference>
<feature type="DNA-binding region" description="H-T-H motif" evidence="2">
    <location>
        <begin position="56"/>
        <end position="75"/>
    </location>
</feature>
<dbReference type="PRINTS" id="PR00455">
    <property type="entry name" value="HTHTETR"/>
</dbReference>
<dbReference type="PANTHER" id="PTHR30055:SF235">
    <property type="entry name" value="TRANSCRIPTIONAL REGULATORY PROTEIN"/>
    <property type="match status" value="1"/>
</dbReference>
<gene>
    <name evidence="5" type="ORF">BDZ31_001624</name>
</gene>
<proteinExistence type="predicted"/>
<keyword evidence="6" id="KW-1185">Reference proteome</keyword>
<dbReference type="InterPro" id="IPR050109">
    <property type="entry name" value="HTH-type_TetR-like_transc_reg"/>
</dbReference>
<keyword evidence="1 2" id="KW-0238">DNA-binding</keyword>
<dbReference type="PROSITE" id="PS50977">
    <property type="entry name" value="HTH_TETR_2"/>
    <property type="match status" value="1"/>
</dbReference>